<gene>
    <name evidence="2" type="ORF">IQ241_09765</name>
</gene>
<comment type="caution">
    <text evidence="2">The sequence shown here is derived from an EMBL/GenBank/DDBJ whole genome shotgun (WGS) entry which is preliminary data.</text>
</comment>
<evidence type="ECO:0000256" key="1">
    <source>
        <dbReference type="SAM" id="Phobius"/>
    </source>
</evidence>
<evidence type="ECO:0000313" key="2">
    <source>
        <dbReference type="EMBL" id="MBE9077579.1"/>
    </source>
</evidence>
<reference evidence="2" key="1">
    <citation type="submission" date="2020-10" db="EMBL/GenBank/DDBJ databases">
        <authorList>
            <person name="Castelo-Branco R."/>
            <person name="Eusebio N."/>
            <person name="Adriana R."/>
            <person name="Vieira A."/>
            <person name="Brugerolle De Fraissinette N."/>
            <person name="Rezende De Castro R."/>
            <person name="Schneider M.P."/>
            <person name="Vasconcelos V."/>
            <person name="Leao P.N."/>
        </authorList>
    </citation>
    <scope>NUCLEOTIDE SEQUENCE</scope>
    <source>
        <strain evidence="2">LEGE 07310</strain>
    </source>
</reference>
<dbReference type="AlphaFoldDB" id="A0A8J7ADM2"/>
<feature type="transmembrane region" description="Helical" evidence="1">
    <location>
        <begin position="21"/>
        <end position="47"/>
    </location>
</feature>
<dbReference type="EMBL" id="JADEXG010000018">
    <property type="protein sequence ID" value="MBE9077579.1"/>
    <property type="molecule type" value="Genomic_DNA"/>
</dbReference>
<name>A0A8J7ADM2_9CYAN</name>
<keyword evidence="3" id="KW-1185">Reference proteome</keyword>
<keyword evidence="1" id="KW-0472">Membrane</keyword>
<keyword evidence="1" id="KW-1133">Transmembrane helix</keyword>
<sequence>MEYEVTIRYSSAIARAAARQFFFRFVHFRAIIGGSLLLLACAGLLALKSFWRQATVFGGIGIVLIVLCYLVGWLYISLSVERFRKLDVSVFTWRFTHHSIGTLSELGTQELSWKRVTEVWRFPQVWLIFFHRQGLGYSMLPTAALSRPVKQLIVTQVRAHGGKVS</sequence>
<keyword evidence="1" id="KW-0812">Transmembrane</keyword>
<accession>A0A8J7ADM2</accession>
<organism evidence="2 3">
    <name type="scientific">Vasconcelosia minhoensis LEGE 07310</name>
    <dbReference type="NCBI Taxonomy" id="915328"/>
    <lineage>
        <taxon>Bacteria</taxon>
        <taxon>Bacillati</taxon>
        <taxon>Cyanobacteriota</taxon>
        <taxon>Cyanophyceae</taxon>
        <taxon>Nodosilineales</taxon>
        <taxon>Cymatolegaceae</taxon>
        <taxon>Vasconcelosia</taxon>
        <taxon>Vasconcelosia minhoensis</taxon>
    </lineage>
</organism>
<dbReference type="Proteomes" id="UP000636505">
    <property type="component" value="Unassembled WGS sequence"/>
</dbReference>
<protein>
    <submittedName>
        <fullName evidence="2">Uncharacterized protein</fullName>
    </submittedName>
</protein>
<proteinExistence type="predicted"/>
<evidence type="ECO:0000313" key="3">
    <source>
        <dbReference type="Proteomes" id="UP000636505"/>
    </source>
</evidence>
<dbReference type="RefSeq" id="WP_193906502.1">
    <property type="nucleotide sequence ID" value="NZ_JADEXG010000018.1"/>
</dbReference>
<feature type="transmembrane region" description="Helical" evidence="1">
    <location>
        <begin position="53"/>
        <end position="76"/>
    </location>
</feature>